<evidence type="ECO:0000313" key="2">
    <source>
        <dbReference type="Proteomes" id="UP000027222"/>
    </source>
</evidence>
<reference evidence="2" key="1">
    <citation type="journal article" date="2014" name="Proc. Natl. Acad. Sci. U.S.A.">
        <title>Extensive sampling of basidiomycete genomes demonstrates inadequacy of the white-rot/brown-rot paradigm for wood decay fungi.</title>
        <authorList>
            <person name="Riley R."/>
            <person name="Salamov A.A."/>
            <person name="Brown D.W."/>
            <person name="Nagy L.G."/>
            <person name="Floudas D."/>
            <person name="Held B.W."/>
            <person name="Levasseur A."/>
            <person name="Lombard V."/>
            <person name="Morin E."/>
            <person name="Otillar R."/>
            <person name="Lindquist E.A."/>
            <person name="Sun H."/>
            <person name="LaButti K.M."/>
            <person name="Schmutz J."/>
            <person name="Jabbour D."/>
            <person name="Luo H."/>
            <person name="Baker S.E."/>
            <person name="Pisabarro A.G."/>
            <person name="Walton J.D."/>
            <person name="Blanchette R.A."/>
            <person name="Henrissat B."/>
            <person name="Martin F."/>
            <person name="Cullen D."/>
            <person name="Hibbett D.S."/>
            <person name="Grigoriev I.V."/>
        </authorList>
    </citation>
    <scope>NUCLEOTIDE SEQUENCE [LARGE SCALE GENOMIC DNA]</scope>
    <source>
        <strain evidence="2">CBS 339.88</strain>
    </source>
</reference>
<dbReference type="AlphaFoldDB" id="A0A067SZU9"/>
<dbReference type="Proteomes" id="UP000027222">
    <property type="component" value="Unassembled WGS sequence"/>
</dbReference>
<keyword evidence="2" id="KW-1185">Reference proteome</keyword>
<protein>
    <submittedName>
        <fullName evidence="1">Uncharacterized protein</fullName>
    </submittedName>
</protein>
<name>A0A067SZU9_GALM3</name>
<dbReference type="EMBL" id="KL142389">
    <property type="protein sequence ID" value="KDR72303.1"/>
    <property type="molecule type" value="Genomic_DNA"/>
</dbReference>
<accession>A0A067SZU9</accession>
<gene>
    <name evidence="1" type="ORF">GALMADRAFT_229099</name>
</gene>
<organism evidence="1 2">
    <name type="scientific">Galerina marginata (strain CBS 339.88)</name>
    <dbReference type="NCBI Taxonomy" id="685588"/>
    <lineage>
        <taxon>Eukaryota</taxon>
        <taxon>Fungi</taxon>
        <taxon>Dikarya</taxon>
        <taxon>Basidiomycota</taxon>
        <taxon>Agaricomycotina</taxon>
        <taxon>Agaricomycetes</taxon>
        <taxon>Agaricomycetidae</taxon>
        <taxon>Agaricales</taxon>
        <taxon>Agaricineae</taxon>
        <taxon>Strophariaceae</taxon>
        <taxon>Galerina</taxon>
    </lineage>
</organism>
<sequence>MDEQQKESRSMVLPRRVEGWECGVGYDGASLRQCVRLTTRWARLSSDNSGDYYAMTFKVGELEGEEPFGGLEVHCYFSPDVMHPTPTASGSQVSGVSCLYSSPQHCYRSTSQTLFPNPTQALRPAACFEALEPLNNEAIPGRIHHMRSGLGRLGSWSATPGLKVGLWRGQTTGGKACGSEQGFPRQKDELDKRDGLVDEARGTRHSTPDIRVRVGSKTSSARVTVIVFIDEEPMPRFSTGTVFEAFVTLQPPPSLYRRQQRYR</sequence>
<proteinExistence type="predicted"/>
<dbReference type="HOGENOM" id="CLU_1057850_0_0_1"/>
<evidence type="ECO:0000313" key="1">
    <source>
        <dbReference type="EMBL" id="KDR72303.1"/>
    </source>
</evidence>